<evidence type="ECO:0000313" key="1">
    <source>
        <dbReference type="EMBL" id="CEL00235.1"/>
    </source>
</evidence>
<protein>
    <submittedName>
        <fullName evidence="1">Uncharacterized protein</fullName>
    </submittedName>
</protein>
<dbReference type="AlphaFoldDB" id="A0A0B7C713"/>
<dbReference type="EMBL" id="HACG01053364">
    <property type="protein sequence ID" value="CEL00235.1"/>
    <property type="molecule type" value="Transcribed_RNA"/>
</dbReference>
<gene>
    <name evidence="1" type="primary">ORF223200</name>
</gene>
<proteinExistence type="predicted"/>
<reference evidence="1" key="1">
    <citation type="submission" date="2014-12" db="EMBL/GenBank/DDBJ databases">
        <title>Insight into the proteome of Arion vulgaris.</title>
        <authorList>
            <person name="Aradska J."/>
            <person name="Bulat T."/>
            <person name="Smidak R."/>
            <person name="Sarate P."/>
            <person name="Gangsoo J."/>
            <person name="Sialana F."/>
            <person name="Bilban M."/>
            <person name="Lubec G."/>
        </authorList>
    </citation>
    <scope>NUCLEOTIDE SEQUENCE</scope>
    <source>
        <tissue evidence="1">Skin</tissue>
    </source>
</reference>
<organism evidence="1">
    <name type="scientific">Arion vulgaris</name>
    <dbReference type="NCBI Taxonomy" id="1028688"/>
    <lineage>
        <taxon>Eukaryota</taxon>
        <taxon>Metazoa</taxon>
        <taxon>Spiralia</taxon>
        <taxon>Lophotrochozoa</taxon>
        <taxon>Mollusca</taxon>
        <taxon>Gastropoda</taxon>
        <taxon>Heterobranchia</taxon>
        <taxon>Euthyneura</taxon>
        <taxon>Panpulmonata</taxon>
        <taxon>Eupulmonata</taxon>
        <taxon>Stylommatophora</taxon>
        <taxon>Helicina</taxon>
        <taxon>Arionoidea</taxon>
        <taxon>Arionidae</taxon>
        <taxon>Arion</taxon>
    </lineage>
</organism>
<accession>A0A0B7C713</accession>
<feature type="non-terminal residue" evidence="1">
    <location>
        <position position="60"/>
    </location>
</feature>
<sequence length="60" mass="6700">MTTIIEDCTTVEHIASVSLFNEEIQGCMQSVGKVMLTVFLDLKGVLLEHFQKKVDNVNTT</sequence>
<name>A0A0B7C713_9EUPU</name>